<dbReference type="Proteomes" id="UP000230423">
    <property type="component" value="Unassembled WGS sequence"/>
</dbReference>
<evidence type="ECO:0000259" key="5">
    <source>
        <dbReference type="PROSITE" id="PS50958"/>
    </source>
</evidence>
<sequence>MADFVDVLMLFSVLLIFSAFTTVAVDAGCYQRRMCCSGRNTTCKTLDDGINHLPKMNPFWQQNHRHRHHKSSSEAGLLSSYQTPYYEASGDGYDLIYPDVYEDQHHQRIGKIVFPDVVELEGSGAEELYTKYADDNAEQNRVPKARRHKKKTSPARKITHLLFGYPEGPDEPPEEILRYTSRPKHLLIRPVKKEDFSQSVCDILSIHNPFRYSILSQHLPLKVTTTPSTPDEDEGPQFMYLEAPPIDCYCDESCTALGDCCSDYTYVCPRRDCRVSGWAEWEPCVPDEGSCGTGVEQRVRQVIDPPVRGGKECPALKEMRTCFKQCTQRRSLDDITTVALLIDYRFNDTRSKMARDNIYWDLPSVREKLKQAT</sequence>
<accession>A0A2G9UYB0</accession>
<dbReference type="InterPro" id="IPR000884">
    <property type="entry name" value="TSP1_rpt"/>
</dbReference>
<dbReference type="AlphaFoldDB" id="A0A2G9UYB0"/>
<dbReference type="Pfam" id="PF01033">
    <property type="entry name" value="Somatomedin_B"/>
    <property type="match status" value="1"/>
</dbReference>
<keyword evidence="3" id="KW-0325">Glycoprotein</keyword>
<dbReference type="SUPFAM" id="SSF82895">
    <property type="entry name" value="TSP-1 type 1 repeat"/>
    <property type="match status" value="1"/>
</dbReference>
<dbReference type="PANTHER" id="PTHR20920:SF5">
    <property type="entry name" value="SMB DOMAIN-CONTAINING PROTEIN"/>
    <property type="match status" value="1"/>
</dbReference>
<keyword evidence="2" id="KW-1015">Disulfide bond</keyword>
<dbReference type="Gene3D" id="4.10.410.20">
    <property type="match status" value="1"/>
</dbReference>
<dbReference type="Pfam" id="PF19028">
    <property type="entry name" value="TSP1_spondin"/>
    <property type="match status" value="1"/>
</dbReference>
<organism evidence="6 7">
    <name type="scientific">Teladorsagia circumcincta</name>
    <name type="common">Brown stomach worm</name>
    <name type="synonym">Ostertagia circumcincta</name>
    <dbReference type="NCBI Taxonomy" id="45464"/>
    <lineage>
        <taxon>Eukaryota</taxon>
        <taxon>Metazoa</taxon>
        <taxon>Ecdysozoa</taxon>
        <taxon>Nematoda</taxon>
        <taxon>Chromadorea</taxon>
        <taxon>Rhabditida</taxon>
        <taxon>Rhabditina</taxon>
        <taxon>Rhabditomorpha</taxon>
        <taxon>Strongyloidea</taxon>
        <taxon>Trichostrongylidae</taxon>
        <taxon>Teladorsagia</taxon>
    </lineage>
</organism>
<dbReference type="Gene3D" id="2.20.100.10">
    <property type="entry name" value="Thrombospondin type-1 (TSP1) repeat"/>
    <property type="match status" value="1"/>
</dbReference>
<evidence type="ECO:0000313" key="6">
    <source>
        <dbReference type="EMBL" id="PIO75248.1"/>
    </source>
</evidence>
<dbReference type="PROSITE" id="PS50092">
    <property type="entry name" value="TSP1"/>
    <property type="match status" value="1"/>
</dbReference>
<evidence type="ECO:0000256" key="3">
    <source>
        <dbReference type="ARBA" id="ARBA00023180"/>
    </source>
</evidence>
<dbReference type="PROSITE" id="PS00524">
    <property type="entry name" value="SMB_1"/>
    <property type="match status" value="1"/>
</dbReference>
<dbReference type="SUPFAM" id="SSF90188">
    <property type="entry name" value="Somatomedin B domain"/>
    <property type="match status" value="1"/>
</dbReference>
<feature type="domain" description="SMB" evidence="5">
    <location>
        <begin position="248"/>
        <end position="272"/>
    </location>
</feature>
<dbReference type="InterPro" id="IPR039942">
    <property type="entry name" value="SBSPO"/>
</dbReference>
<evidence type="ECO:0000256" key="2">
    <source>
        <dbReference type="ARBA" id="ARBA00023157"/>
    </source>
</evidence>
<dbReference type="InterPro" id="IPR036383">
    <property type="entry name" value="TSP1_rpt_sf"/>
</dbReference>
<name>A0A2G9UYB0_TELCI</name>
<dbReference type="InterPro" id="IPR036024">
    <property type="entry name" value="Somatomedin_B-like_dom_sf"/>
</dbReference>
<keyword evidence="7" id="KW-1185">Reference proteome</keyword>
<evidence type="ECO:0000313" key="7">
    <source>
        <dbReference type="Proteomes" id="UP000230423"/>
    </source>
</evidence>
<evidence type="ECO:0000256" key="4">
    <source>
        <dbReference type="SAM" id="SignalP"/>
    </source>
</evidence>
<dbReference type="PROSITE" id="PS50958">
    <property type="entry name" value="SMB_2"/>
    <property type="match status" value="1"/>
</dbReference>
<dbReference type="InterPro" id="IPR001212">
    <property type="entry name" value="Somatomedin_B_dom"/>
</dbReference>
<evidence type="ECO:0000256" key="1">
    <source>
        <dbReference type="ARBA" id="ARBA00022729"/>
    </source>
</evidence>
<keyword evidence="1 4" id="KW-0732">Signal</keyword>
<gene>
    <name evidence="6" type="ORF">TELCIR_02712</name>
</gene>
<dbReference type="SMART" id="SM00209">
    <property type="entry name" value="TSP1"/>
    <property type="match status" value="1"/>
</dbReference>
<proteinExistence type="predicted"/>
<dbReference type="OrthoDB" id="98591at2759"/>
<feature type="signal peptide" evidence="4">
    <location>
        <begin position="1"/>
        <end position="24"/>
    </location>
</feature>
<dbReference type="PANTHER" id="PTHR20920">
    <property type="entry name" value="RPE-SPONDIN"/>
    <property type="match status" value="1"/>
</dbReference>
<feature type="chain" id="PRO_5013607585" description="SMB domain-containing protein" evidence="4">
    <location>
        <begin position="25"/>
        <end position="373"/>
    </location>
</feature>
<reference evidence="6 7" key="1">
    <citation type="submission" date="2015-09" db="EMBL/GenBank/DDBJ databases">
        <title>Draft genome of the parasitic nematode Teladorsagia circumcincta isolate WARC Sus (inbred).</title>
        <authorList>
            <person name="Mitreva M."/>
        </authorList>
    </citation>
    <scope>NUCLEOTIDE SEQUENCE [LARGE SCALE GENOMIC DNA]</scope>
    <source>
        <strain evidence="6 7">S</strain>
    </source>
</reference>
<protein>
    <recommendedName>
        <fullName evidence="5">SMB domain-containing protein</fullName>
    </recommendedName>
</protein>
<dbReference type="EMBL" id="KZ345160">
    <property type="protein sequence ID" value="PIO75248.1"/>
    <property type="molecule type" value="Genomic_DNA"/>
</dbReference>
<dbReference type="InterPro" id="IPR044004">
    <property type="entry name" value="TSP1_spondin_dom"/>
</dbReference>